<dbReference type="EMBL" id="VFLP01000007">
    <property type="protein sequence ID" value="TRX97092.1"/>
    <property type="molecule type" value="Genomic_DNA"/>
</dbReference>
<protein>
    <submittedName>
        <fullName evidence="1">Uncharacterized protein</fullName>
    </submittedName>
</protein>
<keyword evidence="2" id="KW-1185">Reference proteome</keyword>
<evidence type="ECO:0000313" key="2">
    <source>
        <dbReference type="Proteomes" id="UP000319160"/>
    </source>
</evidence>
<reference evidence="2" key="1">
    <citation type="submission" date="2019-06" db="EMBL/GenBank/DDBJ databases">
        <title>Draft genome sequence of the griseofulvin-producing fungus Xylaria cubensis strain G536.</title>
        <authorList>
            <person name="Mead M.E."/>
            <person name="Raja H.A."/>
            <person name="Steenwyk J.L."/>
            <person name="Knowles S.L."/>
            <person name="Oberlies N.H."/>
            <person name="Rokas A."/>
        </authorList>
    </citation>
    <scope>NUCLEOTIDE SEQUENCE [LARGE SCALE GENOMIC DNA]</scope>
    <source>
        <strain evidence="2">G536</strain>
    </source>
</reference>
<sequence length="127" mass="14605">MLAVDSSQWHDLGRTIDRNDIMDYYGDLRSPIQLRLLGLAVLRRGIASRQTYALMEALRIRTNDSRSLGHLLRGLDLDVDKTSDIASRSLKIVLFVMDCVSSFSKDELTNHKNLMIRLRTSVRCYMM</sequence>
<dbReference type="AlphaFoldDB" id="A0A553IA70"/>
<dbReference type="Proteomes" id="UP000319160">
    <property type="component" value="Unassembled WGS sequence"/>
</dbReference>
<gene>
    <name evidence="1" type="ORF">FHL15_001886</name>
</gene>
<accession>A0A553IA70</accession>
<name>A0A553IA70_9PEZI</name>
<evidence type="ECO:0000313" key="1">
    <source>
        <dbReference type="EMBL" id="TRX97092.1"/>
    </source>
</evidence>
<dbReference type="OrthoDB" id="432970at2759"/>
<comment type="caution">
    <text evidence="1">The sequence shown here is derived from an EMBL/GenBank/DDBJ whole genome shotgun (WGS) entry which is preliminary data.</text>
</comment>
<proteinExistence type="predicted"/>
<organism evidence="1 2">
    <name type="scientific">Xylaria flabelliformis</name>
    <dbReference type="NCBI Taxonomy" id="2512241"/>
    <lineage>
        <taxon>Eukaryota</taxon>
        <taxon>Fungi</taxon>
        <taxon>Dikarya</taxon>
        <taxon>Ascomycota</taxon>
        <taxon>Pezizomycotina</taxon>
        <taxon>Sordariomycetes</taxon>
        <taxon>Xylariomycetidae</taxon>
        <taxon>Xylariales</taxon>
        <taxon>Xylariaceae</taxon>
        <taxon>Xylaria</taxon>
    </lineage>
</organism>